<proteinExistence type="predicted"/>
<name>R0JI85_EXST2</name>
<reference evidence="2 3" key="2">
    <citation type="journal article" date="2013" name="PLoS Genet.">
        <title>Comparative genome structure, secondary metabolite, and effector coding capacity across Cochliobolus pathogens.</title>
        <authorList>
            <person name="Condon B.J."/>
            <person name="Leng Y."/>
            <person name="Wu D."/>
            <person name="Bushley K.E."/>
            <person name="Ohm R.A."/>
            <person name="Otillar R."/>
            <person name="Martin J."/>
            <person name="Schackwitz W."/>
            <person name="Grimwood J."/>
            <person name="MohdZainudin N."/>
            <person name="Xue C."/>
            <person name="Wang R."/>
            <person name="Manning V.A."/>
            <person name="Dhillon B."/>
            <person name="Tu Z.J."/>
            <person name="Steffenson B.J."/>
            <person name="Salamov A."/>
            <person name="Sun H."/>
            <person name="Lowry S."/>
            <person name="LaButti K."/>
            <person name="Han J."/>
            <person name="Copeland A."/>
            <person name="Lindquist E."/>
            <person name="Barry K."/>
            <person name="Schmutz J."/>
            <person name="Baker S.E."/>
            <person name="Ciuffetti L.M."/>
            <person name="Grigoriev I.V."/>
            <person name="Zhong S."/>
            <person name="Turgeon B.G."/>
        </authorList>
    </citation>
    <scope>NUCLEOTIDE SEQUENCE [LARGE SCALE GENOMIC DNA]</scope>
    <source>
        <strain evidence="3">28A</strain>
    </source>
</reference>
<evidence type="ECO:0000259" key="1">
    <source>
        <dbReference type="PROSITE" id="PS51186"/>
    </source>
</evidence>
<protein>
    <recommendedName>
        <fullName evidence="1">N-acetyltransferase domain-containing protein</fullName>
    </recommendedName>
</protein>
<dbReference type="CDD" id="cd04301">
    <property type="entry name" value="NAT_SF"/>
    <property type="match status" value="1"/>
</dbReference>
<dbReference type="InterPro" id="IPR016181">
    <property type="entry name" value="Acyl_CoA_acyltransferase"/>
</dbReference>
<dbReference type="SUPFAM" id="SSF55729">
    <property type="entry name" value="Acyl-CoA N-acyltransferases (Nat)"/>
    <property type="match status" value="1"/>
</dbReference>
<keyword evidence="3" id="KW-1185">Reference proteome</keyword>
<dbReference type="Gene3D" id="3.40.630.30">
    <property type="match status" value="1"/>
</dbReference>
<dbReference type="PANTHER" id="PTHR42791:SF14">
    <property type="entry name" value="N-ACETYLTRANSFERASE DOMAIN-CONTAINING PROTEIN"/>
    <property type="match status" value="1"/>
</dbReference>
<dbReference type="PANTHER" id="PTHR42791">
    <property type="entry name" value="GNAT FAMILY ACETYLTRANSFERASE"/>
    <property type="match status" value="1"/>
</dbReference>
<dbReference type="OrthoDB" id="2115692at2759"/>
<dbReference type="InterPro" id="IPR000182">
    <property type="entry name" value="GNAT_dom"/>
</dbReference>
<dbReference type="HOGENOM" id="CLU_060131_6_5_1"/>
<dbReference type="EMBL" id="KB908877">
    <property type="protein sequence ID" value="EOA81063.1"/>
    <property type="molecule type" value="Genomic_DNA"/>
</dbReference>
<dbReference type="GO" id="GO:0016747">
    <property type="term" value="F:acyltransferase activity, transferring groups other than amino-acyl groups"/>
    <property type="evidence" value="ECO:0007669"/>
    <property type="project" value="InterPro"/>
</dbReference>
<dbReference type="GeneID" id="19399811"/>
<feature type="domain" description="N-acetyltransferase" evidence="1">
    <location>
        <begin position="35"/>
        <end position="212"/>
    </location>
</feature>
<evidence type="ECO:0000313" key="3">
    <source>
        <dbReference type="Proteomes" id="UP000016935"/>
    </source>
</evidence>
<gene>
    <name evidence="2" type="ORF">SETTUDRAFT_166439</name>
</gene>
<organism evidence="2 3">
    <name type="scientific">Exserohilum turcicum (strain 28A)</name>
    <name type="common">Northern leaf blight fungus</name>
    <name type="synonym">Setosphaeria turcica</name>
    <dbReference type="NCBI Taxonomy" id="671987"/>
    <lineage>
        <taxon>Eukaryota</taxon>
        <taxon>Fungi</taxon>
        <taxon>Dikarya</taxon>
        <taxon>Ascomycota</taxon>
        <taxon>Pezizomycotina</taxon>
        <taxon>Dothideomycetes</taxon>
        <taxon>Pleosporomycetidae</taxon>
        <taxon>Pleosporales</taxon>
        <taxon>Pleosporineae</taxon>
        <taxon>Pleosporaceae</taxon>
        <taxon>Exserohilum</taxon>
    </lineage>
</organism>
<accession>R0JI85</accession>
<dbReference type="STRING" id="671987.R0JI85"/>
<dbReference type="Pfam" id="PF13508">
    <property type="entry name" value="Acetyltransf_7"/>
    <property type="match status" value="1"/>
</dbReference>
<dbReference type="RefSeq" id="XP_008031607.1">
    <property type="nucleotide sequence ID" value="XM_008033416.1"/>
</dbReference>
<dbReference type="Proteomes" id="UP000016935">
    <property type="component" value="Unassembled WGS sequence"/>
</dbReference>
<dbReference type="AlphaFoldDB" id="R0JI85"/>
<sequence>MPLQLHPITSPDDIETFTSIQSAAFAYGGGMTAAMAPDPLPEGWAEKNIEKNLKSWREEPDVFYLKVVDTDIDGGKMIAGAKWRINEKERSQEAAQRMYPSADKGASQATVDFMAHLSRVRKQYMGTKPFCLLHLLVTHPDHHRRGAGTMLLEWGLSRADKARLPILLEGSRMGRPLYQRVGFQVKEIVTFDLAKYGHEGTDENIVMIREPAVAAT</sequence>
<dbReference type="PROSITE" id="PS51186">
    <property type="entry name" value="GNAT"/>
    <property type="match status" value="1"/>
</dbReference>
<evidence type="ECO:0000313" key="2">
    <source>
        <dbReference type="EMBL" id="EOA81063.1"/>
    </source>
</evidence>
<dbReference type="InterPro" id="IPR052523">
    <property type="entry name" value="Trichothecene_AcTrans"/>
</dbReference>
<dbReference type="eggNOG" id="ENOG502SC13">
    <property type="taxonomic scope" value="Eukaryota"/>
</dbReference>
<reference evidence="2 3" key="1">
    <citation type="journal article" date="2012" name="PLoS Pathog.">
        <title>Diverse lifestyles and strategies of plant pathogenesis encoded in the genomes of eighteen Dothideomycetes fungi.</title>
        <authorList>
            <person name="Ohm R.A."/>
            <person name="Feau N."/>
            <person name="Henrissat B."/>
            <person name="Schoch C.L."/>
            <person name="Horwitz B.A."/>
            <person name="Barry K.W."/>
            <person name="Condon B.J."/>
            <person name="Copeland A.C."/>
            <person name="Dhillon B."/>
            <person name="Glaser F."/>
            <person name="Hesse C.N."/>
            <person name="Kosti I."/>
            <person name="LaButti K."/>
            <person name="Lindquist E.A."/>
            <person name="Lucas S."/>
            <person name="Salamov A.A."/>
            <person name="Bradshaw R.E."/>
            <person name="Ciuffetti L."/>
            <person name="Hamelin R.C."/>
            <person name="Kema G.H.J."/>
            <person name="Lawrence C."/>
            <person name="Scott J.A."/>
            <person name="Spatafora J.W."/>
            <person name="Turgeon B.G."/>
            <person name="de Wit P.J.G.M."/>
            <person name="Zhong S."/>
            <person name="Goodwin S.B."/>
            <person name="Grigoriev I.V."/>
        </authorList>
    </citation>
    <scope>NUCLEOTIDE SEQUENCE [LARGE SCALE GENOMIC DNA]</scope>
    <source>
        <strain evidence="3">28A</strain>
    </source>
</reference>